<dbReference type="Gramene" id="rna-AYBTSS11_LOCUS30554">
    <property type="protein sequence ID" value="CAJ1978361.1"/>
    <property type="gene ID" value="gene-AYBTSS11_LOCUS30554"/>
</dbReference>
<protein>
    <submittedName>
        <fullName evidence="1">Uncharacterized protein</fullName>
    </submittedName>
</protein>
<sequence>MEKKRKQRNEERGFWVGWEVTEFWNIPSIGKERKRGRGGCEKVGRWTGTYTEKVGGTYCEGEDLPM</sequence>
<accession>A0AA87B831</accession>
<evidence type="ECO:0000313" key="2">
    <source>
        <dbReference type="Proteomes" id="UP001189624"/>
    </source>
</evidence>
<evidence type="ECO:0000313" key="1">
    <source>
        <dbReference type="EMBL" id="CAJ1978361.1"/>
    </source>
</evidence>
<organism evidence="1 2">
    <name type="scientific">Sphenostylis stenocarpa</name>
    <dbReference type="NCBI Taxonomy" id="92480"/>
    <lineage>
        <taxon>Eukaryota</taxon>
        <taxon>Viridiplantae</taxon>
        <taxon>Streptophyta</taxon>
        <taxon>Embryophyta</taxon>
        <taxon>Tracheophyta</taxon>
        <taxon>Spermatophyta</taxon>
        <taxon>Magnoliopsida</taxon>
        <taxon>eudicotyledons</taxon>
        <taxon>Gunneridae</taxon>
        <taxon>Pentapetalae</taxon>
        <taxon>rosids</taxon>
        <taxon>fabids</taxon>
        <taxon>Fabales</taxon>
        <taxon>Fabaceae</taxon>
        <taxon>Papilionoideae</taxon>
        <taxon>50 kb inversion clade</taxon>
        <taxon>NPAAA clade</taxon>
        <taxon>indigoferoid/millettioid clade</taxon>
        <taxon>Phaseoleae</taxon>
        <taxon>Sphenostylis</taxon>
    </lineage>
</organism>
<dbReference type="AlphaFoldDB" id="A0AA87B831"/>
<proteinExistence type="predicted"/>
<name>A0AA87B831_9FABA</name>
<dbReference type="EMBL" id="OY731408">
    <property type="protein sequence ID" value="CAJ1978361.1"/>
    <property type="molecule type" value="Genomic_DNA"/>
</dbReference>
<keyword evidence="2" id="KW-1185">Reference proteome</keyword>
<dbReference type="Proteomes" id="UP001189624">
    <property type="component" value="Chromosome 11"/>
</dbReference>
<reference evidence="1" key="1">
    <citation type="submission" date="2023-10" db="EMBL/GenBank/DDBJ databases">
        <authorList>
            <person name="Domelevo Entfellner J.-B."/>
        </authorList>
    </citation>
    <scope>NUCLEOTIDE SEQUENCE</scope>
</reference>
<gene>
    <name evidence="1" type="ORF">AYBTSS11_LOCUS30554</name>
</gene>